<dbReference type="InterPro" id="IPR019020">
    <property type="entry name" value="Cyt-c552/DMSO_Rdtase_haem-bd"/>
</dbReference>
<keyword evidence="3" id="KW-0479">Metal-binding</keyword>
<evidence type="ECO:0000313" key="8">
    <source>
        <dbReference type="Proteomes" id="UP000001962"/>
    </source>
</evidence>
<evidence type="ECO:0000256" key="3">
    <source>
        <dbReference type="ARBA" id="ARBA00022723"/>
    </source>
</evidence>
<dbReference type="Pfam" id="PF09459">
    <property type="entry name" value="EB_dh"/>
    <property type="match status" value="1"/>
</dbReference>
<evidence type="ECO:0000256" key="2">
    <source>
        <dbReference type="ARBA" id="ARBA00022617"/>
    </source>
</evidence>
<sequence length="124" mass="13998">MAAAYNDEKSQIHYIFQTDQPNWHHQYWRYDGGEWVRYGSGGPMPAPSGLYEDRISILLDDGSVDGFGRYGGWKTVHEGMRTLTSEVDSDSVSCRSRAAAAAPSAPRAVTWTAIWRTRNWNGRN</sequence>
<reference evidence="8" key="1">
    <citation type="submission" date="2006-08" db="EMBL/GenBank/DDBJ databases">
        <title>Complete sequence of Alkalilimnicola ehrilichei MLHE-1.</title>
        <authorList>
            <person name="Copeland A."/>
            <person name="Lucas S."/>
            <person name="Lapidus A."/>
            <person name="Barry K."/>
            <person name="Detter J.C."/>
            <person name="Glavina del Rio T."/>
            <person name="Hammon N."/>
            <person name="Israni S."/>
            <person name="Dalin E."/>
            <person name="Tice H."/>
            <person name="Pitluck S."/>
            <person name="Sims D."/>
            <person name="Brettin T."/>
            <person name="Bruce D."/>
            <person name="Han C."/>
            <person name="Tapia R."/>
            <person name="Gilna P."/>
            <person name="Schmutz J."/>
            <person name="Larimer F."/>
            <person name="Land M."/>
            <person name="Hauser L."/>
            <person name="Kyrpides N."/>
            <person name="Mikhailova N."/>
            <person name="Oremland R.S."/>
            <person name="Hoeft S.E."/>
            <person name="Switzer-Blum J."/>
            <person name="Kulp T."/>
            <person name="King G."/>
            <person name="Tabita R."/>
            <person name="Witte B."/>
            <person name="Santini J.M."/>
            <person name="Basu P."/>
            <person name="Hollibaugh J.T."/>
            <person name="Xie G."/>
            <person name="Stolz J.F."/>
            <person name="Richardson P."/>
        </authorList>
    </citation>
    <scope>NUCLEOTIDE SEQUENCE [LARGE SCALE GENOMIC DNA]</scope>
    <source>
        <strain evidence="8">ATCC BAA-1101 / DSM 17681 / MLHE-1</strain>
    </source>
</reference>
<keyword evidence="1" id="KW-0813">Transport</keyword>
<dbReference type="KEGG" id="aeh:Mlg_2718"/>
<evidence type="ECO:0000313" key="7">
    <source>
        <dbReference type="EMBL" id="ABI58058.1"/>
    </source>
</evidence>
<evidence type="ECO:0000256" key="1">
    <source>
        <dbReference type="ARBA" id="ARBA00022448"/>
    </source>
</evidence>
<dbReference type="EMBL" id="CP000453">
    <property type="protein sequence ID" value="ABI58058.1"/>
    <property type="molecule type" value="Genomic_DNA"/>
</dbReference>
<accession>Q0A529</accession>
<evidence type="ECO:0000259" key="6">
    <source>
        <dbReference type="Pfam" id="PF09459"/>
    </source>
</evidence>
<protein>
    <recommendedName>
        <fullName evidence="6">Cytochrome c-552/DMSO reductase-like haem-binding domain-containing protein</fullName>
    </recommendedName>
</protein>
<dbReference type="HOGENOM" id="CLU_1999078_0_0_6"/>
<evidence type="ECO:0000256" key="4">
    <source>
        <dbReference type="ARBA" id="ARBA00022982"/>
    </source>
</evidence>
<keyword evidence="5" id="KW-0408">Iron</keyword>
<gene>
    <name evidence="7" type="ordered locus">Mlg_2718</name>
</gene>
<dbReference type="AlphaFoldDB" id="Q0A529"/>
<keyword evidence="4" id="KW-0249">Electron transport</keyword>
<keyword evidence="8" id="KW-1185">Reference proteome</keyword>
<feature type="domain" description="Cytochrome c-552/DMSO reductase-like haem-binding" evidence="6">
    <location>
        <begin position="2"/>
        <end position="87"/>
    </location>
</feature>
<keyword evidence="2" id="KW-0349">Heme</keyword>
<dbReference type="Proteomes" id="UP000001962">
    <property type="component" value="Chromosome"/>
</dbReference>
<name>Q0A529_ALKEH</name>
<proteinExistence type="predicted"/>
<organism evidence="7 8">
    <name type="scientific">Alkalilimnicola ehrlichii (strain ATCC BAA-1101 / DSM 17681 / MLHE-1)</name>
    <dbReference type="NCBI Taxonomy" id="187272"/>
    <lineage>
        <taxon>Bacteria</taxon>
        <taxon>Pseudomonadati</taxon>
        <taxon>Pseudomonadota</taxon>
        <taxon>Gammaproteobacteria</taxon>
        <taxon>Chromatiales</taxon>
        <taxon>Ectothiorhodospiraceae</taxon>
        <taxon>Alkalilimnicola</taxon>
    </lineage>
</organism>
<dbReference type="eggNOG" id="COG0657">
    <property type="taxonomic scope" value="Bacteria"/>
</dbReference>
<evidence type="ECO:0000256" key="5">
    <source>
        <dbReference type="ARBA" id="ARBA00023004"/>
    </source>
</evidence>